<gene>
    <name evidence="12" type="ORF">ASEP1449_LOCUS11932</name>
</gene>
<reference evidence="12" key="1">
    <citation type="submission" date="2021-01" db="EMBL/GenBank/DDBJ databases">
        <authorList>
            <person name="Corre E."/>
            <person name="Pelletier E."/>
            <person name="Niang G."/>
            <person name="Scheremetjew M."/>
            <person name="Finn R."/>
            <person name="Kale V."/>
            <person name="Holt S."/>
            <person name="Cochrane G."/>
            <person name="Meng A."/>
            <person name="Brown T."/>
            <person name="Cohen L."/>
        </authorList>
    </citation>
    <scope>NUCLEOTIDE SEQUENCE</scope>
    <source>
        <strain evidence="12">CCMP2084</strain>
    </source>
</reference>
<evidence type="ECO:0000256" key="6">
    <source>
        <dbReference type="ARBA" id="ARBA00023065"/>
    </source>
</evidence>
<evidence type="ECO:0000256" key="4">
    <source>
        <dbReference type="ARBA" id="ARBA00022989"/>
    </source>
</evidence>
<keyword evidence="7 10" id="KW-0472">Membrane</keyword>
<sequence length="596" mass="65515">MTADDQDNGTDVLIDDFFENWECCSFIREYYRGSCHESSFAPWTLFGIILVLVLCGVAKSLLQTFHLPWVPDAAACITVGAFVGGSICLVNPNFDFATFSFDNNLFLRILLPPIVFECALSIDKKAFRRDFFPILMYAVIGTVLSSGAIGMMVYLISGATSMTNIPLLDSLLFGSLISSIDPVATLGVLNSVGVGTSETLYTLVFGESLLNDGVSIVLFDTLVRHLGDSEVLGRTTIRESVTHFLIITAGSILIGLISGICCAFYYWKLRGAHTAVAEVSLFFCWALIPYYLSDCIGWSGILSIMSAGFFMDYCVIGHRDQSQTQDTDATTRMTDNEPPTNPRDWHPTATSNGLSGHPLFSPNGHLSAESRQHIGFVAKVISSLMETTIFAYLGLFLFSERFKGNFMLGSTGIFACVASRFVVVILISLVINIFVFFDVQAKITNWWQSSDDIDERDTKSDGSQYAYITKDMQIVLFCSGVRGAVSLALVESIPVYNIVTQEGSAFKAELKAMTSASILFTIIVLGAATYKVLKHQQLERYIHRNTDNGLGDPLMGSEIDDLHMETVDSESPREYVSLSSIYGQHTGRRAGSFVQT</sequence>
<feature type="transmembrane region" description="Helical" evidence="10">
    <location>
        <begin position="474"/>
        <end position="496"/>
    </location>
</feature>
<evidence type="ECO:0000259" key="11">
    <source>
        <dbReference type="Pfam" id="PF00999"/>
    </source>
</evidence>
<proteinExistence type="predicted"/>
<dbReference type="InterPro" id="IPR004709">
    <property type="entry name" value="NaH_exchanger"/>
</dbReference>
<evidence type="ECO:0000256" key="7">
    <source>
        <dbReference type="ARBA" id="ARBA00023136"/>
    </source>
</evidence>
<feature type="transmembrane region" description="Helical" evidence="10">
    <location>
        <begin position="40"/>
        <end position="62"/>
    </location>
</feature>
<feature type="transmembrane region" description="Helical" evidence="10">
    <location>
        <begin position="516"/>
        <end position="533"/>
    </location>
</feature>
<accession>A0A7S2XPS4</accession>
<feature type="transmembrane region" description="Helical" evidence="10">
    <location>
        <begin position="134"/>
        <end position="156"/>
    </location>
</feature>
<feature type="domain" description="Cation/H+ exchanger transmembrane" evidence="11">
    <location>
        <begin position="52"/>
        <end position="312"/>
    </location>
</feature>
<feature type="transmembrane region" description="Helical" evidence="10">
    <location>
        <begin position="376"/>
        <end position="399"/>
    </location>
</feature>
<evidence type="ECO:0000256" key="5">
    <source>
        <dbReference type="ARBA" id="ARBA00023053"/>
    </source>
</evidence>
<keyword evidence="6" id="KW-0406">Ion transport</keyword>
<keyword evidence="5" id="KW-0915">Sodium</keyword>
<dbReference type="GO" id="GO:0005886">
    <property type="term" value="C:plasma membrane"/>
    <property type="evidence" value="ECO:0007669"/>
    <property type="project" value="TreeGrafter"/>
</dbReference>
<evidence type="ECO:0000256" key="9">
    <source>
        <dbReference type="SAM" id="MobiDB-lite"/>
    </source>
</evidence>
<dbReference type="PANTHER" id="PTHR10110">
    <property type="entry name" value="SODIUM/HYDROGEN EXCHANGER"/>
    <property type="match status" value="1"/>
</dbReference>
<keyword evidence="4 10" id="KW-1133">Transmembrane helix</keyword>
<protein>
    <recommendedName>
        <fullName evidence="11">Cation/H+ exchanger transmembrane domain-containing protein</fullName>
    </recommendedName>
</protein>
<dbReference type="Gene3D" id="6.10.140.1330">
    <property type="match status" value="1"/>
</dbReference>
<dbReference type="GO" id="GO:0015386">
    <property type="term" value="F:potassium:proton antiporter activity"/>
    <property type="evidence" value="ECO:0007669"/>
    <property type="project" value="TreeGrafter"/>
</dbReference>
<dbReference type="GO" id="GO:0051453">
    <property type="term" value="P:regulation of intracellular pH"/>
    <property type="evidence" value="ECO:0007669"/>
    <property type="project" value="TreeGrafter"/>
</dbReference>
<dbReference type="EMBL" id="HBHQ01017824">
    <property type="protein sequence ID" value="CAD9820099.1"/>
    <property type="molecule type" value="Transcribed_RNA"/>
</dbReference>
<dbReference type="PRINTS" id="PR01084">
    <property type="entry name" value="NAHEXCHNGR"/>
</dbReference>
<feature type="transmembrane region" description="Helical" evidence="10">
    <location>
        <begin position="244"/>
        <end position="267"/>
    </location>
</feature>
<feature type="transmembrane region" description="Helical" evidence="10">
    <location>
        <begin position="74"/>
        <end position="93"/>
    </location>
</feature>
<keyword evidence="2" id="KW-0813">Transport</keyword>
<dbReference type="AlphaFoldDB" id="A0A7S2XPS4"/>
<dbReference type="InterPro" id="IPR018422">
    <property type="entry name" value="Cation/H_exchanger_CPA1"/>
</dbReference>
<evidence type="ECO:0000313" key="12">
    <source>
        <dbReference type="EMBL" id="CAD9820099.1"/>
    </source>
</evidence>
<dbReference type="PANTHER" id="PTHR10110:SF187">
    <property type="entry name" value="SODIUM_HYDROGEN EXCHANGER"/>
    <property type="match status" value="1"/>
</dbReference>
<evidence type="ECO:0000256" key="8">
    <source>
        <dbReference type="ARBA" id="ARBA00023201"/>
    </source>
</evidence>
<dbReference type="GO" id="GO:0015385">
    <property type="term" value="F:sodium:proton antiporter activity"/>
    <property type="evidence" value="ECO:0007669"/>
    <property type="project" value="InterPro"/>
</dbReference>
<organism evidence="12">
    <name type="scientific">Attheya septentrionalis</name>
    <dbReference type="NCBI Taxonomy" id="420275"/>
    <lineage>
        <taxon>Eukaryota</taxon>
        <taxon>Sar</taxon>
        <taxon>Stramenopiles</taxon>
        <taxon>Ochrophyta</taxon>
        <taxon>Bacillariophyta</taxon>
        <taxon>Coscinodiscophyceae</taxon>
        <taxon>Chaetocerotophycidae</taxon>
        <taxon>Chaetocerotales</taxon>
        <taxon>Attheyaceae</taxon>
        <taxon>Attheya</taxon>
    </lineage>
</organism>
<evidence type="ECO:0000256" key="3">
    <source>
        <dbReference type="ARBA" id="ARBA00022692"/>
    </source>
</evidence>
<name>A0A7S2XPS4_9STRA</name>
<dbReference type="Pfam" id="PF00999">
    <property type="entry name" value="Na_H_Exchanger"/>
    <property type="match status" value="1"/>
</dbReference>
<feature type="region of interest" description="Disordered" evidence="9">
    <location>
        <begin position="324"/>
        <end position="348"/>
    </location>
</feature>
<evidence type="ECO:0000256" key="10">
    <source>
        <dbReference type="SAM" id="Phobius"/>
    </source>
</evidence>
<keyword evidence="3 10" id="KW-0812">Transmembrane</keyword>
<evidence type="ECO:0000256" key="2">
    <source>
        <dbReference type="ARBA" id="ARBA00022448"/>
    </source>
</evidence>
<feature type="transmembrane region" description="Helical" evidence="10">
    <location>
        <begin position="105"/>
        <end position="122"/>
    </location>
</feature>
<dbReference type="InterPro" id="IPR006153">
    <property type="entry name" value="Cation/H_exchanger_TM"/>
</dbReference>
<dbReference type="GO" id="GO:0098719">
    <property type="term" value="P:sodium ion import across plasma membrane"/>
    <property type="evidence" value="ECO:0007669"/>
    <property type="project" value="TreeGrafter"/>
</dbReference>
<comment type="subcellular location">
    <subcellularLocation>
        <location evidence="1">Membrane</location>
        <topology evidence="1">Multi-pass membrane protein</topology>
    </subcellularLocation>
</comment>
<keyword evidence="8" id="KW-0739">Sodium transport</keyword>
<evidence type="ECO:0000256" key="1">
    <source>
        <dbReference type="ARBA" id="ARBA00004141"/>
    </source>
</evidence>
<feature type="transmembrane region" description="Helical" evidence="10">
    <location>
        <begin position="411"/>
        <end position="437"/>
    </location>
</feature>